<accession>A0AAV7M7M2</accession>
<dbReference type="Proteomes" id="UP001066276">
    <property type="component" value="Chromosome 10"/>
</dbReference>
<reference evidence="2" key="1">
    <citation type="journal article" date="2022" name="bioRxiv">
        <title>Sequencing and chromosome-scale assembly of the giantPleurodeles waltlgenome.</title>
        <authorList>
            <person name="Brown T."/>
            <person name="Elewa A."/>
            <person name="Iarovenko S."/>
            <person name="Subramanian E."/>
            <person name="Araus A.J."/>
            <person name="Petzold A."/>
            <person name="Susuki M."/>
            <person name="Suzuki K.-i.T."/>
            <person name="Hayashi T."/>
            <person name="Toyoda A."/>
            <person name="Oliveira C."/>
            <person name="Osipova E."/>
            <person name="Leigh N.D."/>
            <person name="Simon A."/>
            <person name="Yun M.H."/>
        </authorList>
    </citation>
    <scope>NUCLEOTIDE SEQUENCE</scope>
    <source>
        <strain evidence="2">20211129_DDA</strain>
        <tissue evidence="2">Liver</tissue>
    </source>
</reference>
<comment type="caution">
    <text evidence="2">The sequence shown here is derived from an EMBL/GenBank/DDBJ whole genome shotgun (WGS) entry which is preliminary data.</text>
</comment>
<dbReference type="EMBL" id="JANPWB010000014">
    <property type="protein sequence ID" value="KAJ1099371.1"/>
    <property type="molecule type" value="Genomic_DNA"/>
</dbReference>
<name>A0AAV7M7M2_PLEWA</name>
<feature type="region of interest" description="Disordered" evidence="1">
    <location>
        <begin position="1"/>
        <end position="22"/>
    </location>
</feature>
<organism evidence="2 3">
    <name type="scientific">Pleurodeles waltl</name>
    <name type="common">Iberian ribbed newt</name>
    <dbReference type="NCBI Taxonomy" id="8319"/>
    <lineage>
        <taxon>Eukaryota</taxon>
        <taxon>Metazoa</taxon>
        <taxon>Chordata</taxon>
        <taxon>Craniata</taxon>
        <taxon>Vertebrata</taxon>
        <taxon>Euteleostomi</taxon>
        <taxon>Amphibia</taxon>
        <taxon>Batrachia</taxon>
        <taxon>Caudata</taxon>
        <taxon>Salamandroidea</taxon>
        <taxon>Salamandridae</taxon>
        <taxon>Pleurodelinae</taxon>
        <taxon>Pleurodeles</taxon>
    </lineage>
</organism>
<dbReference type="AlphaFoldDB" id="A0AAV7M7M2"/>
<gene>
    <name evidence="2" type="ORF">NDU88_004473</name>
</gene>
<keyword evidence="3" id="KW-1185">Reference proteome</keyword>
<evidence type="ECO:0000313" key="2">
    <source>
        <dbReference type="EMBL" id="KAJ1099371.1"/>
    </source>
</evidence>
<sequence length="119" mass="12491">MRVRSAQGHSCRVVPTPGSLPSHPGIGRGPACLATWNSVDNCVQLDFADLVQRGCSACCMGPKVGTPRLSVSIRGGSVGHPGCWEAAGEGASRNVNQSGRSAQREVVEYKRVTCGGWRV</sequence>
<proteinExistence type="predicted"/>
<protein>
    <submittedName>
        <fullName evidence="2">Uncharacterized protein</fullName>
    </submittedName>
</protein>
<evidence type="ECO:0000313" key="3">
    <source>
        <dbReference type="Proteomes" id="UP001066276"/>
    </source>
</evidence>
<evidence type="ECO:0000256" key="1">
    <source>
        <dbReference type="SAM" id="MobiDB-lite"/>
    </source>
</evidence>